<dbReference type="OMA" id="ESPQMAQ"/>
<evidence type="ECO:0000313" key="1">
    <source>
        <dbReference type="Proteomes" id="UP001652626"/>
    </source>
</evidence>
<dbReference type="InterPro" id="IPR039150">
    <property type="entry name" value="TEFM"/>
</dbReference>
<evidence type="ECO:0000313" key="2">
    <source>
        <dbReference type="RefSeq" id="XP_026488976.2"/>
    </source>
</evidence>
<sequence>MIGVLNYRTYLMIPRCRINPLVQRFYSNDFEKKFTDSQKEKILQVINEDIISLSRYEISKVRLKKLSDWLGKNGQIQTISDIKTVDTFTEKLAMKLCNSILDGPKKENNNISKKIKGQILQPSLSERKRQSCKSVLAVYIAVNSVCWVLIDREKYEVNEWQYYNIEYPNAKKLQITDILDIAWDITKTLPVADVYVMKAEATSLRASGSDPNNPKVLGVNLQKAQLVAMIVALINAKSNDVKLSSSSEETSQDFTQKVYFLRPTLPYRLYGTLVGNEHVSTEQTVENLLQEANQDKTTSHVNVPENLVTMFRNQKDLRKDMLGHCLLLALTFMDICVYLNKDSITKLLKRGE</sequence>
<protein>
    <submittedName>
        <fullName evidence="2">Uncharacterized protein LOC113395572</fullName>
    </submittedName>
</protein>
<reference evidence="2" key="1">
    <citation type="submission" date="2025-08" db="UniProtKB">
        <authorList>
            <consortium name="RefSeq"/>
        </authorList>
    </citation>
    <scope>IDENTIFICATION</scope>
    <source>
        <tissue evidence="2">Whole body</tissue>
    </source>
</reference>
<dbReference type="AlphaFoldDB" id="A0A8B8HYY4"/>
<organism evidence="1 2">
    <name type="scientific">Vanessa tameamea</name>
    <name type="common">Kamehameha butterfly</name>
    <dbReference type="NCBI Taxonomy" id="334116"/>
    <lineage>
        <taxon>Eukaryota</taxon>
        <taxon>Metazoa</taxon>
        <taxon>Ecdysozoa</taxon>
        <taxon>Arthropoda</taxon>
        <taxon>Hexapoda</taxon>
        <taxon>Insecta</taxon>
        <taxon>Pterygota</taxon>
        <taxon>Neoptera</taxon>
        <taxon>Endopterygota</taxon>
        <taxon>Lepidoptera</taxon>
        <taxon>Glossata</taxon>
        <taxon>Ditrysia</taxon>
        <taxon>Papilionoidea</taxon>
        <taxon>Nymphalidae</taxon>
        <taxon>Nymphalinae</taxon>
        <taxon>Vanessa</taxon>
    </lineage>
</organism>
<proteinExistence type="predicted"/>
<dbReference type="Proteomes" id="UP001652626">
    <property type="component" value="Chromosome 16"/>
</dbReference>
<dbReference type="GO" id="GO:0030337">
    <property type="term" value="F:DNA polymerase processivity factor activity"/>
    <property type="evidence" value="ECO:0007669"/>
    <property type="project" value="TreeGrafter"/>
</dbReference>
<keyword evidence="1" id="KW-1185">Reference proteome</keyword>
<accession>A0A8B8HYY4</accession>
<dbReference type="GO" id="GO:0006392">
    <property type="term" value="P:transcription elongation by mitochondrial RNA polymerase"/>
    <property type="evidence" value="ECO:0007669"/>
    <property type="project" value="InterPro"/>
</dbReference>
<dbReference type="GeneID" id="113395572"/>
<dbReference type="RefSeq" id="XP_026488976.2">
    <property type="nucleotide sequence ID" value="XM_026633191.2"/>
</dbReference>
<name>A0A8B8HYY4_VANTA</name>
<dbReference type="GO" id="GO:0042645">
    <property type="term" value="C:mitochondrial nucleoid"/>
    <property type="evidence" value="ECO:0007669"/>
    <property type="project" value="TreeGrafter"/>
</dbReference>
<dbReference type="PANTHER" id="PTHR21053">
    <property type="entry name" value="TRANSCRIPTION ELONGATION FACTOR, MITOCHONDRIAL"/>
    <property type="match status" value="1"/>
</dbReference>
<dbReference type="OrthoDB" id="5949570at2759"/>
<dbReference type="PANTHER" id="PTHR21053:SF2">
    <property type="entry name" value="TRANSCRIPTION ELONGATION FACTOR, MITOCHONDRIAL"/>
    <property type="match status" value="1"/>
</dbReference>
<gene>
    <name evidence="2" type="primary">LOC113395572</name>
</gene>